<dbReference type="Proteomes" id="UP001431131">
    <property type="component" value="Unassembled WGS sequence"/>
</dbReference>
<name>A0AAW5EB62_9BACI</name>
<accession>A0AAW5EB62</accession>
<evidence type="ECO:0000313" key="2">
    <source>
        <dbReference type="EMBL" id="MCH1626681.1"/>
    </source>
</evidence>
<evidence type="ECO:0000259" key="1">
    <source>
        <dbReference type="Pfam" id="PF13452"/>
    </source>
</evidence>
<feature type="domain" description="FAS1-like dehydratase" evidence="1">
    <location>
        <begin position="5"/>
        <end position="132"/>
    </location>
</feature>
<dbReference type="EMBL" id="JAKTTI010000026">
    <property type="protein sequence ID" value="MCH1626681.1"/>
    <property type="molecule type" value="Genomic_DNA"/>
</dbReference>
<dbReference type="RefSeq" id="WP_240256600.1">
    <property type="nucleotide sequence ID" value="NZ_JAKTTI010000026.1"/>
</dbReference>
<sequence length="150" mass="16772">MFSTLIGNVSKKVKNTVEKGVVKKFAEAIGDVHPIYLEEEVGKKSIYKRNIAPPTFPMVFDYGKIEGIDLTVKGLIHGEQVFHYERPLLIGEDINCYTEVKNYVEKKGSSGTMGFLTLNSYGEDMEGKTIFTTKMVVIINDAVRKGLMLS</sequence>
<dbReference type="PIRSF" id="PIRSF018072">
    <property type="entry name" value="UCP018072"/>
    <property type="match status" value="1"/>
</dbReference>
<comment type="caution">
    <text evidence="2">The sequence shown here is derived from an EMBL/GenBank/DDBJ whole genome shotgun (WGS) entry which is preliminary data.</text>
</comment>
<dbReference type="InterPro" id="IPR039569">
    <property type="entry name" value="FAS1-like_DH_region"/>
</dbReference>
<dbReference type="SUPFAM" id="SSF54637">
    <property type="entry name" value="Thioesterase/thiol ester dehydrase-isomerase"/>
    <property type="match status" value="1"/>
</dbReference>
<dbReference type="Pfam" id="PF13452">
    <property type="entry name" value="FAS1_DH_region"/>
    <property type="match status" value="1"/>
</dbReference>
<gene>
    <name evidence="2" type="ORF">MJG50_15185</name>
</gene>
<dbReference type="AlphaFoldDB" id="A0AAW5EB62"/>
<dbReference type="InterPro" id="IPR016709">
    <property type="entry name" value="HadA-like"/>
</dbReference>
<dbReference type="Gene3D" id="3.10.129.10">
    <property type="entry name" value="Hotdog Thioesterase"/>
    <property type="match status" value="1"/>
</dbReference>
<dbReference type="CDD" id="cd03441">
    <property type="entry name" value="R_hydratase_like"/>
    <property type="match status" value="1"/>
</dbReference>
<protein>
    <submittedName>
        <fullName evidence="2">MaoC family dehydratase N-terminal domain-containing protein</fullName>
    </submittedName>
</protein>
<reference evidence="2" key="1">
    <citation type="submission" date="2022-02" db="EMBL/GenBank/DDBJ databases">
        <title>Fredinandcohnia quinoae sp. nov. isolated from Chenopodium quinoa seeds.</title>
        <authorList>
            <person name="Saati-Santamaria Z."/>
            <person name="Flores-Felix J.D."/>
            <person name="Igual J.M."/>
            <person name="Velazquez E."/>
            <person name="Garcia-Fraile P."/>
            <person name="Martinez-Molina E."/>
        </authorList>
    </citation>
    <scope>NUCLEOTIDE SEQUENCE</scope>
    <source>
        <strain evidence="2">SECRCQ15</strain>
    </source>
</reference>
<dbReference type="InterPro" id="IPR029069">
    <property type="entry name" value="HotDog_dom_sf"/>
</dbReference>
<proteinExistence type="predicted"/>
<organism evidence="2 3">
    <name type="scientific">Fredinandcohnia quinoae</name>
    <dbReference type="NCBI Taxonomy" id="2918902"/>
    <lineage>
        <taxon>Bacteria</taxon>
        <taxon>Bacillati</taxon>
        <taxon>Bacillota</taxon>
        <taxon>Bacilli</taxon>
        <taxon>Bacillales</taxon>
        <taxon>Bacillaceae</taxon>
        <taxon>Fredinandcohnia</taxon>
    </lineage>
</organism>
<evidence type="ECO:0000313" key="3">
    <source>
        <dbReference type="Proteomes" id="UP001431131"/>
    </source>
</evidence>
<keyword evidence="3" id="KW-1185">Reference proteome</keyword>